<dbReference type="InterPro" id="IPR013655">
    <property type="entry name" value="PAS_fold_3"/>
</dbReference>
<dbReference type="SMART" id="SM00388">
    <property type="entry name" value="HisKA"/>
    <property type="match status" value="1"/>
</dbReference>
<comment type="caution">
    <text evidence="10">The sequence shown here is derived from an EMBL/GenBank/DDBJ whole genome shotgun (WGS) entry which is preliminary data.</text>
</comment>
<evidence type="ECO:0000256" key="1">
    <source>
        <dbReference type="ARBA" id="ARBA00000085"/>
    </source>
</evidence>
<keyword evidence="5" id="KW-0418">Kinase</keyword>
<dbReference type="InterPro" id="IPR004358">
    <property type="entry name" value="Sig_transdc_His_kin-like_C"/>
</dbReference>
<feature type="domain" description="PAC" evidence="9">
    <location>
        <begin position="253"/>
        <end position="308"/>
    </location>
</feature>
<evidence type="ECO:0000256" key="5">
    <source>
        <dbReference type="ARBA" id="ARBA00022777"/>
    </source>
</evidence>
<reference evidence="11" key="1">
    <citation type="journal article" date="2019" name="Int. J. Syst. Evol. Microbiol.">
        <title>The Global Catalogue of Microorganisms (GCM) 10K type strain sequencing project: providing services to taxonomists for standard genome sequencing and annotation.</title>
        <authorList>
            <consortium name="The Broad Institute Genomics Platform"/>
            <consortium name="The Broad Institute Genome Sequencing Center for Infectious Disease"/>
            <person name="Wu L."/>
            <person name="Ma J."/>
        </authorList>
    </citation>
    <scope>NUCLEOTIDE SEQUENCE [LARGE SCALE GENOMIC DNA]</scope>
    <source>
        <strain evidence="11">KCTC 42247</strain>
    </source>
</reference>
<dbReference type="InterPro" id="IPR003661">
    <property type="entry name" value="HisK_dim/P_dom"/>
</dbReference>
<dbReference type="Pfam" id="PF08447">
    <property type="entry name" value="PAS_3"/>
    <property type="match status" value="1"/>
</dbReference>
<name>A0ABW5U9G5_9SPHI</name>
<evidence type="ECO:0000259" key="8">
    <source>
        <dbReference type="PROSITE" id="PS50109"/>
    </source>
</evidence>
<dbReference type="PANTHER" id="PTHR45453">
    <property type="entry name" value="PHOSPHATE REGULON SENSOR PROTEIN PHOR"/>
    <property type="match status" value="1"/>
</dbReference>
<dbReference type="InterPro" id="IPR000014">
    <property type="entry name" value="PAS"/>
</dbReference>
<evidence type="ECO:0000313" key="11">
    <source>
        <dbReference type="Proteomes" id="UP001597418"/>
    </source>
</evidence>
<dbReference type="SUPFAM" id="SSF47384">
    <property type="entry name" value="Homodimeric domain of signal transducing histidine kinase"/>
    <property type="match status" value="1"/>
</dbReference>
<dbReference type="InterPro" id="IPR000700">
    <property type="entry name" value="PAS-assoc_C"/>
</dbReference>
<dbReference type="InterPro" id="IPR001610">
    <property type="entry name" value="PAC"/>
</dbReference>
<dbReference type="InterPro" id="IPR036890">
    <property type="entry name" value="HATPase_C_sf"/>
</dbReference>
<dbReference type="SUPFAM" id="SSF55785">
    <property type="entry name" value="PYP-like sensor domain (PAS domain)"/>
    <property type="match status" value="3"/>
</dbReference>
<evidence type="ECO:0000256" key="2">
    <source>
        <dbReference type="ARBA" id="ARBA00012438"/>
    </source>
</evidence>
<dbReference type="SUPFAM" id="SSF55874">
    <property type="entry name" value="ATPase domain of HSP90 chaperone/DNA topoisomerase II/histidine kinase"/>
    <property type="match status" value="1"/>
</dbReference>
<dbReference type="PROSITE" id="PS50113">
    <property type="entry name" value="PAC"/>
    <property type="match status" value="2"/>
</dbReference>
<gene>
    <name evidence="10" type="ORF">ACFSQ6_00195</name>
</gene>
<dbReference type="InterPro" id="IPR050351">
    <property type="entry name" value="BphY/WalK/GraS-like"/>
</dbReference>
<dbReference type="NCBIfam" id="TIGR00229">
    <property type="entry name" value="sensory_box"/>
    <property type="match status" value="1"/>
</dbReference>
<dbReference type="PROSITE" id="PS50109">
    <property type="entry name" value="HIS_KIN"/>
    <property type="match status" value="1"/>
</dbReference>
<dbReference type="EMBL" id="JBHUMB010000003">
    <property type="protein sequence ID" value="MFD2741806.1"/>
    <property type="molecule type" value="Genomic_DNA"/>
</dbReference>
<dbReference type="Gene3D" id="3.30.565.10">
    <property type="entry name" value="Histidine kinase-like ATPase, C-terminal domain"/>
    <property type="match status" value="1"/>
</dbReference>
<evidence type="ECO:0000256" key="4">
    <source>
        <dbReference type="ARBA" id="ARBA00022679"/>
    </source>
</evidence>
<evidence type="ECO:0000256" key="3">
    <source>
        <dbReference type="ARBA" id="ARBA00022553"/>
    </source>
</evidence>
<organism evidence="10 11">
    <name type="scientific">Sphingobacterium populi</name>
    <dbReference type="NCBI Taxonomy" id="1812824"/>
    <lineage>
        <taxon>Bacteria</taxon>
        <taxon>Pseudomonadati</taxon>
        <taxon>Bacteroidota</taxon>
        <taxon>Sphingobacteriia</taxon>
        <taxon>Sphingobacteriales</taxon>
        <taxon>Sphingobacteriaceae</taxon>
        <taxon>Sphingobacterium</taxon>
    </lineage>
</organism>
<dbReference type="RefSeq" id="WP_066758180.1">
    <property type="nucleotide sequence ID" value="NZ_JBHUMB010000003.1"/>
</dbReference>
<dbReference type="Gene3D" id="1.10.287.130">
    <property type="match status" value="1"/>
</dbReference>
<keyword evidence="7" id="KW-0472">Membrane</keyword>
<evidence type="ECO:0000256" key="7">
    <source>
        <dbReference type="ARBA" id="ARBA00023136"/>
    </source>
</evidence>
<dbReference type="Pfam" id="PF00989">
    <property type="entry name" value="PAS"/>
    <property type="match status" value="1"/>
</dbReference>
<dbReference type="InterPro" id="IPR013767">
    <property type="entry name" value="PAS_fold"/>
</dbReference>
<feature type="domain" description="PAC" evidence="9">
    <location>
        <begin position="385"/>
        <end position="438"/>
    </location>
</feature>
<dbReference type="CDD" id="cd00082">
    <property type="entry name" value="HisKA"/>
    <property type="match status" value="1"/>
</dbReference>
<keyword evidence="11" id="KW-1185">Reference proteome</keyword>
<keyword evidence="10" id="KW-0547">Nucleotide-binding</keyword>
<sequence>MTTLKSLATSQFSEGLILKALHESSEPTAIYSEENMIIRFANKGMLELWGKDASIVGMPLLDAIPELVGQSFFSLLQNVWYSGESYSVKGAPAELIKSGVRKVDYYDYTYKALLNQDGKTWCILNTAREVTSEKEYLEMISVKEKREEALNNEMAATLKDLYSTNESLRNSMNLLWESREHVRTIIEQAPVGIAMLRGKDHVIEIANKSILKIWGRRESEVLNRPHRIARPELRGQKVFDWLDEVIITGERKTNNEFTVRLYHNGSLRDAIVNSIYQPIFSSDGEVTGVLIILDEITEQVTARRKNEKDQHMLAMAIQAGELATFYYEPATNLFSGNLLLHTWFGLKPLDHIDLSKALAVIVEEDRARVTQTIMRSLSKDSDGHYATEYQIQLPHEPSPRMVQARGKVFYDQGGQVISLNGTLRDITEQKKDEQRKDDFIGMVSHELKTPLTSLSAYLQLIQRDILLSQDFSMQTKVERSLRQVQYMNTLINGFLNISRLDSGKMVLDKSYFALSTLFSELEAELTNVIHSHFVVFKYGENIKISADREKISQVIYNLVGNAVKYSPAGSTIHVSCNNLNLGMVEIQVSDEGMGISEQDQQQIFERYYRVKSSKMGSIAGFGIGLYLCKEILELHNGSISVESNGEKGTCFSIILPL</sequence>
<dbReference type="Proteomes" id="UP001597418">
    <property type="component" value="Unassembled WGS sequence"/>
</dbReference>
<dbReference type="GO" id="GO:0005524">
    <property type="term" value="F:ATP binding"/>
    <property type="evidence" value="ECO:0007669"/>
    <property type="project" value="UniProtKB-KW"/>
</dbReference>
<dbReference type="Gene3D" id="3.30.450.20">
    <property type="entry name" value="PAS domain"/>
    <property type="match status" value="3"/>
</dbReference>
<dbReference type="Pfam" id="PF02518">
    <property type="entry name" value="HATPase_c"/>
    <property type="match status" value="1"/>
</dbReference>
<feature type="domain" description="Histidine kinase" evidence="8">
    <location>
        <begin position="442"/>
        <end position="657"/>
    </location>
</feature>
<dbReference type="Pfam" id="PF00512">
    <property type="entry name" value="HisKA"/>
    <property type="match status" value="1"/>
</dbReference>
<comment type="catalytic activity">
    <reaction evidence="1">
        <text>ATP + protein L-histidine = ADP + protein N-phospho-L-histidine.</text>
        <dbReference type="EC" id="2.7.13.3"/>
    </reaction>
</comment>
<dbReference type="EC" id="2.7.13.3" evidence="2"/>
<dbReference type="InterPro" id="IPR003594">
    <property type="entry name" value="HATPase_dom"/>
</dbReference>
<keyword evidence="10" id="KW-0067">ATP-binding</keyword>
<dbReference type="SMART" id="SM00086">
    <property type="entry name" value="PAC"/>
    <property type="match status" value="2"/>
</dbReference>
<dbReference type="InterPro" id="IPR005467">
    <property type="entry name" value="His_kinase_dom"/>
</dbReference>
<keyword evidence="4" id="KW-0808">Transferase</keyword>
<keyword evidence="6" id="KW-0902">Two-component regulatory system</keyword>
<evidence type="ECO:0000259" key="9">
    <source>
        <dbReference type="PROSITE" id="PS50113"/>
    </source>
</evidence>
<dbReference type="PRINTS" id="PR00344">
    <property type="entry name" value="BCTRLSENSOR"/>
</dbReference>
<evidence type="ECO:0000256" key="6">
    <source>
        <dbReference type="ARBA" id="ARBA00023012"/>
    </source>
</evidence>
<proteinExistence type="predicted"/>
<evidence type="ECO:0000313" key="10">
    <source>
        <dbReference type="EMBL" id="MFD2741806.1"/>
    </source>
</evidence>
<protein>
    <recommendedName>
        <fullName evidence="2">histidine kinase</fullName>
        <ecNumber evidence="2">2.7.13.3</ecNumber>
    </recommendedName>
</protein>
<accession>A0ABW5U9G5</accession>
<dbReference type="PANTHER" id="PTHR45453:SF1">
    <property type="entry name" value="PHOSPHATE REGULON SENSOR PROTEIN PHOR"/>
    <property type="match status" value="1"/>
</dbReference>
<dbReference type="InterPro" id="IPR036097">
    <property type="entry name" value="HisK_dim/P_sf"/>
</dbReference>
<dbReference type="InterPro" id="IPR035965">
    <property type="entry name" value="PAS-like_dom_sf"/>
</dbReference>
<dbReference type="SMART" id="SM00387">
    <property type="entry name" value="HATPase_c"/>
    <property type="match status" value="1"/>
</dbReference>
<keyword evidence="3" id="KW-0597">Phosphoprotein</keyword>